<reference evidence="3" key="2">
    <citation type="submission" date="2017-02" db="UniProtKB">
        <authorList>
            <consortium name="WormBaseParasite"/>
        </authorList>
    </citation>
    <scope>IDENTIFICATION</scope>
</reference>
<evidence type="ECO:0000256" key="1">
    <source>
        <dbReference type="SAM" id="MobiDB-lite"/>
    </source>
</evidence>
<proteinExistence type="predicted"/>
<feature type="region of interest" description="Disordered" evidence="1">
    <location>
        <begin position="100"/>
        <end position="120"/>
    </location>
</feature>
<feature type="compositionally biased region" description="Polar residues" evidence="1">
    <location>
        <begin position="100"/>
        <end position="113"/>
    </location>
</feature>
<protein>
    <submittedName>
        <fullName evidence="3">Uncharacterized protein</fullName>
    </submittedName>
</protein>
<sequence>MGRITSIFQKKDILHSITALSQTWVIRPILRSHCDGSQGDIDYVEPFLDFENACPQDDESDLFDLYERLISHCTDVLADGKNYGKGCVLCPNPDTSSAYNTGGESCRSDSITPDGTVKPSQAPVLNELVTIAMPPRSPRLLHRSKNMLAPADVDEDVHVNSRLPSLGTENRSREF</sequence>
<evidence type="ECO:0000313" key="2">
    <source>
        <dbReference type="Proteomes" id="UP000035642"/>
    </source>
</evidence>
<keyword evidence="2" id="KW-1185">Reference proteome</keyword>
<dbReference type="AlphaFoldDB" id="A0A0K0D620"/>
<name>A0A0K0D620_ANGCA</name>
<dbReference type="WBParaSite" id="ACAC_0000551501-mRNA-1">
    <property type="protein sequence ID" value="ACAC_0000551501-mRNA-1"/>
    <property type="gene ID" value="ACAC_0000551501"/>
</dbReference>
<organism evidence="2 3">
    <name type="scientific">Angiostrongylus cantonensis</name>
    <name type="common">Rat lungworm</name>
    <dbReference type="NCBI Taxonomy" id="6313"/>
    <lineage>
        <taxon>Eukaryota</taxon>
        <taxon>Metazoa</taxon>
        <taxon>Ecdysozoa</taxon>
        <taxon>Nematoda</taxon>
        <taxon>Chromadorea</taxon>
        <taxon>Rhabditida</taxon>
        <taxon>Rhabditina</taxon>
        <taxon>Rhabditomorpha</taxon>
        <taxon>Strongyloidea</taxon>
        <taxon>Metastrongylidae</taxon>
        <taxon>Angiostrongylus</taxon>
    </lineage>
</organism>
<evidence type="ECO:0000313" key="3">
    <source>
        <dbReference type="WBParaSite" id="ACAC_0000551501-mRNA-1"/>
    </source>
</evidence>
<dbReference type="Proteomes" id="UP000035642">
    <property type="component" value="Unassembled WGS sequence"/>
</dbReference>
<accession>A0A0K0D620</accession>
<reference evidence="2" key="1">
    <citation type="submission" date="2012-09" db="EMBL/GenBank/DDBJ databases">
        <authorList>
            <person name="Martin A.A."/>
        </authorList>
    </citation>
    <scope>NUCLEOTIDE SEQUENCE</scope>
</reference>